<reference evidence="2" key="1">
    <citation type="submission" date="2018-03" db="EMBL/GenBank/DDBJ databases">
        <authorList>
            <person name="Nunes O.C."/>
            <person name="Lopes A.R."/>
            <person name="Froufe H."/>
            <person name="Munoz-Merida A."/>
            <person name="Barroso C."/>
            <person name="Egas C."/>
        </authorList>
    </citation>
    <scope>NUCLEOTIDE SEQUENCE</scope>
    <source>
        <strain evidence="2">ON4</strain>
    </source>
</reference>
<comment type="caution">
    <text evidence="2">The sequence shown here is derived from an EMBL/GenBank/DDBJ whole genome shotgun (WGS) entry which is preliminary data.</text>
</comment>
<evidence type="ECO:0000313" key="2">
    <source>
        <dbReference type="EMBL" id="MDJ1369963.1"/>
    </source>
</evidence>
<organism evidence="2 3">
    <name type="scientific">Gulosibacter molinativorax</name>
    <dbReference type="NCBI Taxonomy" id="256821"/>
    <lineage>
        <taxon>Bacteria</taxon>
        <taxon>Bacillati</taxon>
        <taxon>Actinomycetota</taxon>
        <taxon>Actinomycetes</taxon>
        <taxon>Micrococcales</taxon>
        <taxon>Microbacteriaceae</taxon>
        <taxon>Gulosibacter</taxon>
    </lineage>
</organism>
<feature type="transmembrane region" description="Helical" evidence="1">
    <location>
        <begin position="15"/>
        <end position="35"/>
    </location>
</feature>
<proteinExistence type="predicted"/>
<keyword evidence="1" id="KW-0472">Membrane</keyword>
<evidence type="ECO:0000256" key="1">
    <source>
        <dbReference type="SAM" id="Phobius"/>
    </source>
</evidence>
<protein>
    <recommendedName>
        <fullName evidence="4">DUF3017 domain-containing protein</fullName>
    </recommendedName>
</protein>
<accession>A0ABT7C407</accession>
<evidence type="ECO:0008006" key="4">
    <source>
        <dbReference type="Google" id="ProtNLM"/>
    </source>
</evidence>
<evidence type="ECO:0000313" key="3">
    <source>
        <dbReference type="Proteomes" id="UP001170379"/>
    </source>
</evidence>
<dbReference type="Proteomes" id="UP001170379">
    <property type="component" value="Unassembled WGS sequence"/>
</dbReference>
<sequence length="101" mass="10675">MAPMRHTGRMTRERLSIGVIWLAAAVAAVGIGLLADPDRQLAWVPIAMLMLVFATALIQLGSAEPRGFIHRMSLSLSGAAVILAIASLVFFLLGGHAVITL</sequence>
<keyword evidence="1" id="KW-0812">Transmembrane</keyword>
<name>A0ABT7C407_9MICO</name>
<feature type="transmembrane region" description="Helical" evidence="1">
    <location>
        <begin position="41"/>
        <end position="62"/>
    </location>
</feature>
<feature type="transmembrane region" description="Helical" evidence="1">
    <location>
        <begin position="74"/>
        <end position="99"/>
    </location>
</feature>
<gene>
    <name evidence="2" type="ORF">C7K25_01020</name>
</gene>
<keyword evidence="1" id="KW-1133">Transmembrane helix</keyword>
<dbReference type="EMBL" id="PXVD01000002">
    <property type="protein sequence ID" value="MDJ1369963.1"/>
    <property type="molecule type" value="Genomic_DNA"/>
</dbReference>
<reference evidence="2" key="2">
    <citation type="journal article" date="2022" name="Sci. Rep.">
        <title>In silico prediction of the enzymes involved in the degradation of the herbicide molinate by Gulosibacter molinativorax ON4T.</title>
        <authorList>
            <person name="Lopes A.R."/>
            <person name="Bunin E."/>
            <person name="Viana A.T."/>
            <person name="Froufe H."/>
            <person name="Munoz-Merida A."/>
            <person name="Pinho D."/>
            <person name="Figueiredo J."/>
            <person name="Barroso C."/>
            <person name="Vaz-Moreira I."/>
            <person name="Bellanger X."/>
            <person name="Egas C."/>
            <person name="Nunes O.C."/>
        </authorList>
    </citation>
    <scope>NUCLEOTIDE SEQUENCE</scope>
    <source>
        <strain evidence="2">ON4</strain>
    </source>
</reference>
<keyword evidence="3" id="KW-1185">Reference proteome</keyword>